<comment type="caution">
    <text evidence="2">The sequence shown here is derived from an EMBL/GenBank/DDBJ whole genome shotgun (WGS) entry which is preliminary data.</text>
</comment>
<feature type="domain" description="Ubiquitin-like" evidence="1">
    <location>
        <begin position="142"/>
        <end position="216"/>
    </location>
</feature>
<evidence type="ECO:0000313" key="3">
    <source>
        <dbReference type="Proteomes" id="UP000187209"/>
    </source>
</evidence>
<dbReference type="Gene3D" id="1.20.225.20">
    <property type="entry name" value="Ub domain-containing protein, DC-UbP/UBTD2, N-terminal domain"/>
    <property type="match status" value="1"/>
</dbReference>
<dbReference type="OrthoDB" id="298694at2759"/>
<name>A0A1R2BXM3_9CILI</name>
<dbReference type="CDD" id="cd17039">
    <property type="entry name" value="Ubl_ubiquitin_like"/>
    <property type="match status" value="1"/>
</dbReference>
<dbReference type="InterPro" id="IPR032752">
    <property type="entry name" value="DC-UbP/UBTD2_N"/>
</dbReference>
<dbReference type="EMBL" id="MPUH01000377">
    <property type="protein sequence ID" value="OMJ81526.1"/>
    <property type="molecule type" value="Genomic_DNA"/>
</dbReference>
<evidence type="ECO:0000259" key="1">
    <source>
        <dbReference type="PROSITE" id="PS50053"/>
    </source>
</evidence>
<proteinExistence type="predicted"/>
<keyword evidence="3" id="KW-1185">Reference proteome</keyword>
<sequence length="216" mass="24053">MGCGTSGNTNVEVSQPKFSVAKDYTEIEGKTSGEGVKLTKAWEATLTPSALQAKRNEFWQTFRGHNRSSCLYLRQAAEAEPSSAKLILEMGGFALENGTMAVCLSPNGHRYELPPFILSDPIRFKDPNMQLIAKKVIHESVVKLKLRTVFTVKEDEIQINNGSTVKELKDLYLNTNKDIGVNEIRLFFGGKELVDNRSLISYSIESGMVILVYKKS</sequence>
<dbReference type="Pfam" id="PF00240">
    <property type="entry name" value="ubiquitin"/>
    <property type="match status" value="1"/>
</dbReference>
<dbReference type="InterPro" id="IPR000626">
    <property type="entry name" value="Ubiquitin-like_dom"/>
</dbReference>
<reference evidence="2 3" key="1">
    <citation type="submission" date="2016-11" db="EMBL/GenBank/DDBJ databases">
        <title>The macronuclear genome of Stentor coeruleus: a giant cell with tiny introns.</title>
        <authorList>
            <person name="Slabodnick M."/>
            <person name="Ruby J.G."/>
            <person name="Reiff S.B."/>
            <person name="Swart E.C."/>
            <person name="Gosai S."/>
            <person name="Prabakaran S."/>
            <person name="Witkowska E."/>
            <person name="Larue G.E."/>
            <person name="Fisher S."/>
            <person name="Freeman R.M."/>
            <person name="Gunawardena J."/>
            <person name="Chu W."/>
            <person name="Stover N.A."/>
            <person name="Gregory B.D."/>
            <person name="Nowacki M."/>
            <person name="Derisi J."/>
            <person name="Roy S.W."/>
            <person name="Marshall W.F."/>
            <person name="Sood P."/>
        </authorList>
    </citation>
    <scope>NUCLEOTIDE SEQUENCE [LARGE SCALE GENOMIC DNA]</scope>
    <source>
        <strain evidence="2">WM001</strain>
    </source>
</reference>
<dbReference type="Gene3D" id="3.10.20.90">
    <property type="entry name" value="Phosphatidylinositol 3-kinase Catalytic Subunit, Chain A, domain 1"/>
    <property type="match status" value="1"/>
</dbReference>
<organism evidence="2 3">
    <name type="scientific">Stentor coeruleus</name>
    <dbReference type="NCBI Taxonomy" id="5963"/>
    <lineage>
        <taxon>Eukaryota</taxon>
        <taxon>Sar</taxon>
        <taxon>Alveolata</taxon>
        <taxon>Ciliophora</taxon>
        <taxon>Postciliodesmatophora</taxon>
        <taxon>Heterotrichea</taxon>
        <taxon>Heterotrichida</taxon>
        <taxon>Stentoridae</taxon>
        <taxon>Stentor</taxon>
    </lineage>
</organism>
<dbReference type="SUPFAM" id="SSF54236">
    <property type="entry name" value="Ubiquitin-like"/>
    <property type="match status" value="1"/>
</dbReference>
<dbReference type="InterPro" id="IPR039869">
    <property type="entry name" value="UBTD1/2"/>
</dbReference>
<dbReference type="InterPro" id="IPR029071">
    <property type="entry name" value="Ubiquitin-like_domsf"/>
</dbReference>
<dbReference type="InterPro" id="IPR038169">
    <property type="entry name" value="DC-UbP/UBTD2_N_sf"/>
</dbReference>
<dbReference type="AlphaFoldDB" id="A0A1R2BXM3"/>
<protein>
    <recommendedName>
        <fullName evidence="1">Ubiquitin-like domain-containing protein</fullName>
    </recommendedName>
</protein>
<dbReference type="Proteomes" id="UP000187209">
    <property type="component" value="Unassembled WGS sequence"/>
</dbReference>
<evidence type="ECO:0000313" key="2">
    <source>
        <dbReference type="EMBL" id="OMJ81526.1"/>
    </source>
</evidence>
<dbReference type="PANTHER" id="PTHR13609">
    <property type="entry name" value="UBIQUITIN DOMAIN CONTAINING 1 PROTEIN-RELATED"/>
    <property type="match status" value="1"/>
</dbReference>
<gene>
    <name evidence="2" type="ORF">SteCoe_17993</name>
</gene>
<dbReference type="Pfam" id="PF16455">
    <property type="entry name" value="UBD"/>
    <property type="match status" value="1"/>
</dbReference>
<dbReference type="SMART" id="SM00213">
    <property type="entry name" value="UBQ"/>
    <property type="match status" value="1"/>
</dbReference>
<accession>A0A1R2BXM3</accession>
<dbReference type="PROSITE" id="PS50053">
    <property type="entry name" value="UBIQUITIN_2"/>
    <property type="match status" value="1"/>
</dbReference>